<feature type="region of interest" description="Disordered" evidence="1">
    <location>
        <begin position="1"/>
        <end position="33"/>
    </location>
</feature>
<dbReference type="AlphaFoldDB" id="A0AAV7M894"/>
<evidence type="ECO:0000313" key="3">
    <source>
        <dbReference type="Proteomes" id="UP001066276"/>
    </source>
</evidence>
<feature type="compositionally biased region" description="Basic and acidic residues" evidence="1">
    <location>
        <begin position="48"/>
        <end position="59"/>
    </location>
</feature>
<evidence type="ECO:0000313" key="2">
    <source>
        <dbReference type="EMBL" id="KAJ1099354.1"/>
    </source>
</evidence>
<sequence>MAVLGGRPGAPPAYGLSGTASPSIARQARGRRPGSKVLDVGLAWCPAQDKRFPGPREETAETAGTPQGTRGCPIE</sequence>
<name>A0AAV7M894_PLEWA</name>
<dbReference type="EMBL" id="JANPWB010000014">
    <property type="protein sequence ID" value="KAJ1099354.1"/>
    <property type="molecule type" value="Genomic_DNA"/>
</dbReference>
<organism evidence="2 3">
    <name type="scientific">Pleurodeles waltl</name>
    <name type="common">Iberian ribbed newt</name>
    <dbReference type="NCBI Taxonomy" id="8319"/>
    <lineage>
        <taxon>Eukaryota</taxon>
        <taxon>Metazoa</taxon>
        <taxon>Chordata</taxon>
        <taxon>Craniata</taxon>
        <taxon>Vertebrata</taxon>
        <taxon>Euteleostomi</taxon>
        <taxon>Amphibia</taxon>
        <taxon>Batrachia</taxon>
        <taxon>Caudata</taxon>
        <taxon>Salamandroidea</taxon>
        <taxon>Salamandridae</taxon>
        <taxon>Pleurodelinae</taxon>
        <taxon>Pleurodeles</taxon>
    </lineage>
</organism>
<evidence type="ECO:0000256" key="1">
    <source>
        <dbReference type="SAM" id="MobiDB-lite"/>
    </source>
</evidence>
<proteinExistence type="predicted"/>
<protein>
    <submittedName>
        <fullName evidence="2">Uncharacterized protein</fullName>
    </submittedName>
</protein>
<feature type="region of interest" description="Disordered" evidence="1">
    <location>
        <begin position="48"/>
        <end position="75"/>
    </location>
</feature>
<reference evidence="2" key="1">
    <citation type="journal article" date="2022" name="bioRxiv">
        <title>Sequencing and chromosome-scale assembly of the giantPleurodeles waltlgenome.</title>
        <authorList>
            <person name="Brown T."/>
            <person name="Elewa A."/>
            <person name="Iarovenko S."/>
            <person name="Subramanian E."/>
            <person name="Araus A.J."/>
            <person name="Petzold A."/>
            <person name="Susuki M."/>
            <person name="Suzuki K.-i.T."/>
            <person name="Hayashi T."/>
            <person name="Toyoda A."/>
            <person name="Oliveira C."/>
            <person name="Osipova E."/>
            <person name="Leigh N.D."/>
            <person name="Simon A."/>
            <person name="Yun M.H."/>
        </authorList>
    </citation>
    <scope>NUCLEOTIDE SEQUENCE</scope>
    <source>
        <strain evidence="2">20211129_DDA</strain>
        <tissue evidence="2">Liver</tissue>
    </source>
</reference>
<gene>
    <name evidence="2" type="ORF">NDU88_004456</name>
</gene>
<comment type="caution">
    <text evidence="2">The sequence shown here is derived from an EMBL/GenBank/DDBJ whole genome shotgun (WGS) entry which is preliminary data.</text>
</comment>
<dbReference type="Proteomes" id="UP001066276">
    <property type="component" value="Chromosome 10"/>
</dbReference>
<keyword evidence="3" id="KW-1185">Reference proteome</keyword>
<accession>A0AAV7M894</accession>